<keyword evidence="5 12" id="KW-0597">Phosphoprotein</keyword>
<dbReference type="InterPro" id="IPR011006">
    <property type="entry name" value="CheY-like_superfamily"/>
</dbReference>
<dbReference type="InterPro" id="IPR003594">
    <property type="entry name" value="HATPase_dom"/>
</dbReference>
<evidence type="ECO:0000256" key="10">
    <source>
        <dbReference type="ARBA" id="ARBA00023012"/>
    </source>
</evidence>
<evidence type="ECO:0000256" key="9">
    <source>
        <dbReference type="ARBA" id="ARBA00022989"/>
    </source>
</evidence>
<dbReference type="Gene3D" id="1.10.287.130">
    <property type="match status" value="1"/>
</dbReference>
<evidence type="ECO:0000256" key="5">
    <source>
        <dbReference type="ARBA" id="ARBA00022553"/>
    </source>
</evidence>
<dbReference type="PROSITE" id="PS50110">
    <property type="entry name" value="RESPONSE_REGULATORY"/>
    <property type="match status" value="1"/>
</dbReference>
<dbReference type="SMART" id="SM00448">
    <property type="entry name" value="REC"/>
    <property type="match status" value="1"/>
</dbReference>
<dbReference type="SUPFAM" id="SSF47384">
    <property type="entry name" value="Homodimeric domain of signal transducing histidine kinase"/>
    <property type="match status" value="1"/>
</dbReference>
<dbReference type="InterPro" id="IPR008207">
    <property type="entry name" value="Sig_transdc_His_kin_Hpt_dom"/>
</dbReference>
<dbReference type="Gene3D" id="3.30.450.20">
    <property type="entry name" value="PAS domain"/>
    <property type="match status" value="1"/>
</dbReference>
<evidence type="ECO:0000256" key="8">
    <source>
        <dbReference type="ARBA" id="ARBA00022840"/>
    </source>
</evidence>
<dbReference type="InterPro" id="IPR003661">
    <property type="entry name" value="HisK_dim/P_dom"/>
</dbReference>
<dbReference type="PANTHER" id="PTHR45339:SF1">
    <property type="entry name" value="HYBRID SIGNAL TRANSDUCTION HISTIDINE KINASE J"/>
    <property type="match status" value="1"/>
</dbReference>
<evidence type="ECO:0000259" key="16">
    <source>
        <dbReference type="PROSITE" id="PS50110"/>
    </source>
</evidence>
<dbReference type="SMART" id="SM00387">
    <property type="entry name" value="HATPase_c"/>
    <property type="match status" value="1"/>
</dbReference>
<evidence type="ECO:0000256" key="14">
    <source>
        <dbReference type="SAM" id="Phobius"/>
    </source>
</evidence>
<organism evidence="17 18">
    <name type="scientific">Azospirillum picis</name>
    <dbReference type="NCBI Taxonomy" id="488438"/>
    <lineage>
        <taxon>Bacteria</taxon>
        <taxon>Pseudomonadati</taxon>
        <taxon>Pseudomonadota</taxon>
        <taxon>Alphaproteobacteria</taxon>
        <taxon>Rhodospirillales</taxon>
        <taxon>Azospirillaceae</taxon>
        <taxon>Azospirillum</taxon>
    </lineage>
</organism>
<evidence type="ECO:0000256" key="3">
    <source>
        <dbReference type="ARBA" id="ARBA00012438"/>
    </source>
</evidence>
<evidence type="ECO:0000313" key="17">
    <source>
        <dbReference type="EMBL" id="MDQ0536480.1"/>
    </source>
</evidence>
<dbReference type="EMBL" id="JAUSVU010000027">
    <property type="protein sequence ID" value="MDQ0536480.1"/>
    <property type="molecule type" value="Genomic_DNA"/>
</dbReference>
<evidence type="ECO:0000313" key="18">
    <source>
        <dbReference type="Proteomes" id="UP001244552"/>
    </source>
</evidence>
<evidence type="ECO:0000256" key="7">
    <source>
        <dbReference type="ARBA" id="ARBA00022741"/>
    </source>
</evidence>
<dbReference type="Pfam" id="PF00072">
    <property type="entry name" value="Response_reg"/>
    <property type="match status" value="1"/>
</dbReference>
<dbReference type="PRINTS" id="PR00344">
    <property type="entry name" value="BCTRLSENSOR"/>
</dbReference>
<reference evidence="17 18" key="1">
    <citation type="submission" date="2023-07" db="EMBL/GenBank/DDBJ databases">
        <title>Genomic Encyclopedia of Type Strains, Phase IV (KMG-IV): sequencing the most valuable type-strain genomes for metagenomic binning, comparative biology and taxonomic classification.</title>
        <authorList>
            <person name="Goeker M."/>
        </authorList>
    </citation>
    <scope>NUCLEOTIDE SEQUENCE [LARGE SCALE GENOMIC DNA]</scope>
    <source>
        <strain evidence="17 18">DSM 19922</strain>
    </source>
</reference>
<proteinExistence type="predicted"/>
<dbReference type="Pfam" id="PF02518">
    <property type="entry name" value="HATPase_c"/>
    <property type="match status" value="1"/>
</dbReference>
<feature type="domain" description="Histidine kinase" evidence="15">
    <location>
        <begin position="307"/>
        <end position="528"/>
    </location>
</feature>
<dbReference type="InterPro" id="IPR036890">
    <property type="entry name" value="HATPase_C_sf"/>
</dbReference>
<dbReference type="CDD" id="cd17546">
    <property type="entry name" value="REC_hyHK_CKI1_RcsC-like"/>
    <property type="match status" value="1"/>
</dbReference>
<dbReference type="SMART" id="SM00388">
    <property type="entry name" value="HisKA"/>
    <property type="match status" value="1"/>
</dbReference>
<keyword evidence="7" id="KW-0547">Nucleotide-binding</keyword>
<keyword evidence="6 14" id="KW-0812">Transmembrane</keyword>
<comment type="catalytic activity">
    <reaction evidence="1">
        <text>ATP + protein L-histidine = ADP + protein N-phospho-L-histidine.</text>
        <dbReference type="EC" id="2.7.13.3"/>
    </reaction>
</comment>
<dbReference type="InterPro" id="IPR036641">
    <property type="entry name" value="HPT_dom_sf"/>
</dbReference>
<evidence type="ECO:0000259" key="15">
    <source>
        <dbReference type="PROSITE" id="PS50109"/>
    </source>
</evidence>
<dbReference type="SUPFAM" id="SSF47226">
    <property type="entry name" value="Histidine-containing phosphotransfer domain, HPT domain"/>
    <property type="match status" value="1"/>
</dbReference>
<feature type="transmembrane region" description="Helical" evidence="14">
    <location>
        <begin position="252"/>
        <end position="277"/>
    </location>
</feature>
<dbReference type="CDD" id="cd00088">
    <property type="entry name" value="HPT"/>
    <property type="match status" value="1"/>
</dbReference>
<dbReference type="CDD" id="cd16922">
    <property type="entry name" value="HATPase_EvgS-ArcB-TorS-like"/>
    <property type="match status" value="1"/>
</dbReference>
<evidence type="ECO:0000256" key="4">
    <source>
        <dbReference type="ARBA" id="ARBA00022475"/>
    </source>
</evidence>
<evidence type="ECO:0000256" key="12">
    <source>
        <dbReference type="PROSITE-ProRule" id="PRU00169"/>
    </source>
</evidence>
<gene>
    <name evidence="17" type="ORF">QO018_005377</name>
</gene>
<keyword evidence="11 14" id="KW-0472">Membrane</keyword>
<evidence type="ECO:0000256" key="2">
    <source>
        <dbReference type="ARBA" id="ARBA00004651"/>
    </source>
</evidence>
<dbReference type="SUPFAM" id="SSF52172">
    <property type="entry name" value="CheY-like"/>
    <property type="match status" value="1"/>
</dbReference>
<dbReference type="InterPro" id="IPR004358">
    <property type="entry name" value="Sig_transdc_His_kin-like_C"/>
</dbReference>
<dbReference type="Proteomes" id="UP001244552">
    <property type="component" value="Unassembled WGS sequence"/>
</dbReference>
<sequence>MRRIWVLATALSLLMLASLLLLGAVEREKELIRHGIDEELKATATAIQHRLTEEGAFLSGLALSRPSQSGPLRSEDLEQLRRTARFAQQRHPSLDTIAVQDGPSALLDWSARETETSPRPLIGHWDAGKVALQWPLPRNGEDRYVLSALIDTRTFSDLLHAEASPKGWMVAVIDHNLTVIAHSEQTERFVGVPAAPHVAEAIRTGRVGVERRVGADGAATYETVVPLERTGWYLAMSVPDDVATQTYRSVRLMLVGGIGLAVLCGGLAYALFTWYCIRMLDRRTEDLSTRLVDADRRSGEASAFLAMISHELRTPLTAVLGFADLLAKSPLDATQANWVEHQRTAGRALLAIINDILDCSKIEAGALRLERIAFDLPALVGEAATLVRPAADAKGLHMVLDCSPDLPTWVEGDPTRLRQVIGNLLGNAVKFTAAGTVRLALRPTPSPSGPPLLQVAVHDTGIGIPAAKRDRLFRRFSQVSVSTCREYGGTGLGLVICKSLVELMGGEIGADSTEGQGSTFWFTIPLQVADMPAAPAAPCRAMPVPSGRCGNILLVEDNPVTQLLTRTVLEQAGHRVTVADSGSDAVAAVRRGRFGLALMDVHLPGLDGPGATRAIRQMEGGRGSLPIIALTADATSEDAEVCRSAGMDGHLAKPFRPADLLAMIDTHLGRPATELPFPEACGITAKTAPSDAPPKRPAVDDAMQAAMLSAIGESRMAALQAAFVERIDQARQELAAVRQDAGQLIEVAHPLIGAAGMLGFRGVEEAARALCRACRSRDHEQVGPGFALLLDELDLVRRDRMSIRSDHCA</sequence>
<keyword evidence="9 14" id="KW-1133">Transmembrane helix</keyword>
<evidence type="ECO:0000256" key="11">
    <source>
        <dbReference type="ARBA" id="ARBA00023136"/>
    </source>
</evidence>
<comment type="caution">
    <text evidence="17">The sequence shown here is derived from an EMBL/GenBank/DDBJ whole genome shotgun (WGS) entry which is preliminary data.</text>
</comment>
<dbReference type="CDD" id="cd00082">
    <property type="entry name" value="HisKA"/>
    <property type="match status" value="1"/>
</dbReference>
<dbReference type="PROSITE" id="PS50109">
    <property type="entry name" value="HIS_KIN"/>
    <property type="match status" value="1"/>
</dbReference>
<dbReference type="CDD" id="cd18774">
    <property type="entry name" value="PDC2_HK_sensor"/>
    <property type="match status" value="1"/>
</dbReference>
<dbReference type="InterPro" id="IPR001789">
    <property type="entry name" value="Sig_transdc_resp-reg_receiver"/>
</dbReference>
<keyword evidence="18" id="KW-1185">Reference proteome</keyword>
<keyword evidence="13" id="KW-0175">Coiled coil</keyword>
<keyword evidence="4" id="KW-1003">Cell membrane</keyword>
<dbReference type="Gene3D" id="3.40.50.2300">
    <property type="match status" value="1"/>
</dbReference>
<name>A0ABU0MSL3_9PROT</name>
<dbReference type="SUPFAM" id="SSF55874">
    <property type="entry name" value="ATPase domain of HSP90 chaperone/DNA topoisomerase II/histidine kinase"/>
    <property type="match status" value="1"/>
</dbReference>
<dbReference type="PANTHER" id="PTHR45339">
    <property type="entry name" value="HYBRID SIGNAL TRANSDUCTION HISTIDINE KINASE J"/>
    <property type="match status" value="1"/>
</dbReference>
<dbReference type="Pfam" id="PF00512">
    <property type="entry name" value="HisKA"/>
    <property type="match status" value="1"/>
</dbReference>
<dbReference type="EC" id="2.7.13.3" evidence="3"/>
<evidence type="ECO:0000256" key="13">
    <source>
        <dbReference type="SAM" id="Coils"/>
    </source>
</evidence>
<keyword evidence="10" id="KW-0902">Two-component regulatory system</keyword>
<dbReference type="Gene3D" id="3.30.565.10">
    <property type="entry name" value="Histidine kinase-like ATPase, C-terminal domain"/>
    <property type="match status" value="1"/>
</dbReference>
<feature type="domain" description="Response regulatory" evidence="16">
    <location>
        <begin position="551"/>
        <end position="668"/>
    </location>
</feature>
<dbReference type="Gene3D" id="1.20.120.160">
    <property type="entry name" value="HPT domain"/>
    <property type="match status" value="1"/>
</dbReference>
<accession>A0ABU0MSL3</accession>
<dbReference type="InterPro" id="IPR005467">
    <property type="entry name" value="His_kinase_dom"/>
</dbReference>
<feature type="coiled-coil region" evidence="13">
    <location>
        <begin position="720"/>
        <end position="747"/>
    </location>
</feature>
<evidence type="ECO:0000256" key="6">
    <source>
        <dbReference type="ARBA" id="ARBA00022692"/>
    </source>
</evidence>
<protein>
    <recommendedName>
        <fullName evidence="3">histidine kinase</fullName>
        <ecNumber evidence="3">2.7.13.3</ecNumber>
    </recommendedName>
</protein>
<comment type="subcellular location">
    <subcellularLocation>
        <location evidence="2">Cell membrane</location>
        <topology evidence="2">Multi-pass membrane protein</topology>
    </subcellularLocation>
</comment>
<dbReference type="InterPro" id="IPR036097">
    <property type="entry name" value="HisK_dim/P_sf"/>
</dbReference>
<dbReference type="RefSeq" id="WP_209989189.1">
    <property type="nucleotide sequence ID" value="NZ_JAGINO010000027.1"/>
</dbReference>
<keyword evidence="8" id="KW-0067">ATP-binding</keyword>
<feature type="modified residue" description="4-aspartylphosphate" evidence="12">
    <location>
        <position position="600"/>
    </location>
</feature>
<dbReference type="Pfam" id="PF01627">
    <property type="entry name" value="Hpt"/>
    <property type="match status" value="1"/>
</dbReference>
<evidence type="ECO:0000256" key="1">
    <source>
        <dbReference type="ARBA" id="ARBA00000085"/>
    </source>
</evidence>